<proteinExistence type="inferred from homology"/>
<dbReference type="Gene3D" id="3.40.30.10">
    <property type="entry name" value="Glutaredoxin"/>
    <property type="match status" value="1"/>
</dbReference>
<dbReference type="SUPFAM" id="SSF52833">
    <property type="entry name" value="Thioredoxin-like"/>
    <property type="match status" value="1"/>
</dbReference>
<evidence type="ECO:0000256" key="3">
    <source>
        <dbReference type="PROSITE-ProRule" id="PRU01282"/>
    </source>
</evidence>
<keyword evidence="2 4" id="KW-0560">Oxidoreductase</keyword>
<evidence type="ECO:0000256" key="1">
    <source>
        <dbReference type="ARBA" id="ARBA00007198"/>
    </source>
</evidence>
<keyword evidence="6" id="KW-1185">Reference proteome</keyword>
<sequence length="119" mass="13121">MIEYWHNPRCSKSREGLKLLQERGGEVTVRPYLEDAPSAAELAAARTALGNPPAAEMMRTKEKLFKELGLSKTDDDAHLIAAMAEHPVLIERPLAISGTRAVIGRPPEKLLELLRPQGN</sequence>
<dbReference type="GO" id="GO:0008794">
    <property type="term" value="F:arsenate reductase (glutaredoxin) activity"/>
    <property type="evidence" value="ECO:0007669"/>
    <property type="project" value="UniProtKB-UniRule"/>
</dbReference>
<dbReference type="PANTHER" id="PTHR30041">
    <property type="entry name" value="ARSENATE REDUCTASE"/>
    <property type="match status" value="1"/>
</dbReference>
<dbReference type="Proteomes" id="UP000295301">
    <property type="component" value="Unassembled WGS sequence"/>
</dbReference>
<dbReference type="CDD" id="cd03034">
    <property type="entry name" value="ArsC_ArsC"/>
    <property type="match status" value="1"/>
</dbReference>
<dbReference type="NCBIfam" id="TIGR00014">
    <property type="entry name" value="arsC"/>
    <property type="match status" value="1"/>
</dbReference>
<evidence type="ECO:0000256" key="2">
    <source>
        <dbReference type="ARBA" id="ARBA00023002"/>
    </source>
</evidence>
<dbReference type="OrthoDB" id="9790554at2"/>
<dbReference type="InterPro" id="IPR006660">
    <property type="entry name" value="Arsenate_reductase-like"/>
</dbReference>
<evidence type="ECO:0000313" key="6">
    <source>
        <dbReference type="Proteomes" id="UP000295301"/>
    </source>
</evidence>
<dbReference type="Pfam" id="PF03960">
    <property type="entry name" value="ArsC"/>
    <property type="match status" value="1"/>
</dbReference>
<evidence type="ECO:0000256" key="4">
    <source>
        <dbReference type="RuleBase" id="RU362029"/>
    </source>
</evidence>
<protein>
    <recommendedName>
        <fullName evidence="4">Arsenate reductase</fullName>
        <ecNumber evidence="4">1.20.4.1</ecNumber>
    </recommendedName>
</protein>
<evidence type="ECO:0000313" key="5">
    <source>
        <dbReference type="EMBL" id="TDK48775.1"/>
    </source>
</evidence>
<dbReference type="InterPro" id="IPR006659">
    <property type="entry name" value="Arsenate_reductase"/>
</dbReference>
<organism evidence="5 6">
    <name type="scientific">Antarcticimicrobium luteum</name>
    <dbReference type="NCBI Taxonomy" id="2547397"/>
    <lineage>
        <taxon>Bacteria</taxon>
        <taxon>Pseudomonadati</taxon>
        <taxon>Pseudomonadota</taxon>
        <taxon>Alphaproteobacteria</taxon>
        <taxon>Rhodobacterales</taxon>
        <taxon>Paracoccaceae</taxon>
        <taxon>Antarcticimicrobium</taxon>
    </lineage>
</organism>
<gene>
    <name evidence="5" type="primary">arsC</name>
    <name evidence="5" type="ORF">E1832_10010</name>
</gene>
<comment type="similarity">
    <text evidence="1 3 4">Belongs to the ArsC family.</text>
</comment>
<dbReference type="PANTHER" id="PTHR30041:SF4">
    <property type="entry name" value="ARSENATE REDUCTASE"/>
    <property type="match status" value="1"/>
</dbReference>
<dbReference type="EC" id="1.20.4.1" evidence="4"/>
<name>A0A4R5VAW5_9RHOB</name>
<dbReference type="PROSITE" id="PS51353">
    <property type="entry name" value="ARSC"/>
    <property type="match status" value="1"/>
</dbReference>
<dbReference type="AlphaFoldDB" id="A0A4R5VAW5"/>
<dbReference type="RefSeq" id="WP_133359605.1">
    <property type="nucleotide sequence ID" value="NZ_SMUV01000063.1"/>
</dbReference>
<dbReference type="EMBL" id="SMUV01000063">
    <property type="protein sequence ID" value="TDK48775.1"/>
    <property type="molecule type" value="Genomic_DNA"/>
</dbReference>
<accession>A0A4R5VAW5</accession>
<comment type="catalytic activity">
    <reaction evidence="4">
        <text>[glutaredoxin]-dithiol + arsenate + glutathione + H(+) = glutathionyl-S-S-[glutaredoxin] + arsenite + H2O</text>
        <dbReference type="Rhea" id="RHEA:22016"/>
        <dbReference type="Rhea" id="RHEA-COMP:10729"/>
        <dbReference type="Rhea" id="RHEA-COMP:17668"/>
        <dbReference type="ChEBI" id="CHEBI:15377"/>
        <dbReference type="ChEBI" id="CHEBI:15378"/>
        <dbReference type="ChEBI" id="CHEBI:29242"/>
        <dbReference type="ChEBI" id="CHEBI:29950"/>
        <dbReference type="ChEBI" id="CHEBI:48597"/>
        <dbReference type="ChEBI" id="CHEBI:57925"/>
        <dbReference type="ChEBI" id="CHEBI:146199"/>
        <dbReference type="EC" id="1.20.4.1"/>
    </reaction>
</comment>
<reference evidence="5 6" key="1">
    <citation type="submission" date="2019-03" db="EMBL/GenBank/DDBJ databases">
        <title>Ruegeria lutea sp. nov., a novel strain, isolated from marine sediment, the Masan Bay, South Korea.</title>
        <authorList>
            <person name="Kim J."/>
            <person name="Kim D.-Y."/>
            <person name="Lee S.-S."/>
        </authorList>
    </citation>
    <scope>NUCLEOTIDE SEQUENCE [LARGE SCALE GENOMIC DNA]</scope>
    <source>
        <strain evidence="5 6">318-1</strain>
    </source>
</reference>
<comment type="caution">
    <text evidence="5">The sequence shown here is derived from an EMBL/GenBank/DDBJ whole genome shotgun (WGS) entry which is preliminary data.</text>
</comment>
<dbReference type="InterPro" id="IPR036249">
    <property type="entry name" value="Thioredoxin-like_sf"/>
</dbReference>